<dbReference type="PANTHER" id="PTHR11210">
    <property type="entry name" value="RING BOX"/>
    <property type="match status" value="1"/>
</dbReference>
<dbReference type="RefSeq" id="XP_033464974.1">
    <property type="nucleotide sequence ID" value="XM_033600430.1"/>
</dbReference>
<dbReference type="FunFam" id="3.30.40.10:FF:000552">
    <property type="entry name" value="Anaphase promoting complex subunit, putative"/>
    <property type="match status" value="1"/>
</dbReference>
<accession>A0A6J3MJ53</accession>
<evidence type="ECO:0000256" key="9">
    <source>
        <dbReference type="PROSITE-ProRule" id="PRU00175"/>
    </source>
</evidence>
<feature type="domain" description="RING-type" evidence="10">
    <location>
        <begin position="37"/>
        <end position="80"/>
    </location>
</feature>
<evidence type="ECO:0000259" key="10">
    <source>
        <dbReference type="PROSITE" id="PS50089"/>
    </source>
</evidence>
<dbReference type="InterPro" id="IPR051031">
    <property type="entry name" value="RING-box_E3_Ubiquitin_Ligase"/>
</dbReference>
<dbReference type="CDD" id="cd16456">
    <property type="entry name" value="RING-H2_APC11"/>
    <property type="match status" value="1"/>
</dbReference>
<dbReference type="SMART" id="SM00184">
    <property type="entry name" value="RING"/>
    <property type="match status" value="1"/>
</dbReference>
<keyword evidence="5" id="KW-0498">Mitosis</keyword>
<dbReference type="GO" id="GO:0051301">
    <property type="term" value="P:cell division"/>
    <property type="evidence" value="ECO:0007669"/>
    <property type="project" value="UniProtKB-KW"/>
</dbReference>
<organism evidence="12">
    <name type="scientific">Dissoconium aciculare CBS 342.82</name>
    <dbReference type="NCBI Taxonomy" id="1314786"/>
    <lineage>
        <taxon>Eukaryota</taxon>
        <taxon>Fungi</taxon>
        <taxon>Dikarya</taxon>
        <taxon>Ascomycota</taxon>
        <taxon>Pezizomycotina</taxon>
        <taxon>Dothideomycetes</taxon>
        <taxon>Dothideomycetidae</taxon>
        <taxon>Mycosphaerellales</taxon>
        <taxon>Dissoconiaceae</taxon>
        <taxon>Dissoconium</taxon>
    </lineage>
</organism>
<keyword evidence="11" id="KW-1185">Reference proteome</keyword>
<reference evidence="12" key="3">
    <citation type="submission" date="2025-08" db="UniProtKB">
        <authorList>
            <consortium name="RefSeq"/>
        </authorList>
    </citation>
    <scope>IDENTIFICATION</scope>
    <source>
        <strain evidence="12">CBS 342.82</strain>
    </source>
</reference>
<dbReference type="Pfam" id="PF12861">
    <property type="entry name" value="zf-ANAPC11"/>
    <property type="match status" value="1"/>
</dbReference>
<dbReference type="GO" id="GO:0005680">
    <property type="term" value="C:anaphase-promoting complex"/>
    <property type="evidence" value="ECO:0007669"/>
    <property type="project" value="InterPro"/>
</dbReference>
<dbReference type="InterPro" id="IPR001841">
    <property type="entry name" value="Znf_RING"/>
</dbReference>
<protein>
    <recommendedName>
        <fullName evidence="1">Anaphase-promoting complex subunit 11</fullName>
    </recommendedName>
</protein>
<evidence type="ECO:0000313" key="12">
    <source>
        <dbReference type="RefSeq" id="XP_033464974.1"/>
    </source>
</evidence>
<name>A0A6J3MJ53_9PEZI</name>
<dbReference type="InterPro" id="IPR013083">
    <property type="entry name" value="Znf_RING/FYVE/PHD"/>
</dbReference>
<dbReference type="SUPFAM" id="SSF57850">
    <property type="entry name" value="RING/U-box"/>
    <property type="match status" value="1"/>
</dbReference>
<sequence>MKVKIKAYHALATWKWDLPDDSDDTCGICRVNFEGTCSKCKYPGSDCPIIIGQCTHTFHIHCIANWLESEASLGKCPMCRQKFQ</sequence>
<evidence type="ECO:0000256" key="2">
    <source>
        <dbReference type="ARBA" id="ARBA00022618"/>
    </source>
</evidence>
<feature type="non-terminal residue" evidence="12">
    <location>
        <position position="84"/>
    </location>
</feature>
<keyword evidence="2" id="KW-0132">Cell division</keyword>
<evidence type="ECO:0000256" key="4">
    <source>
        <dbReference type="ARBA" id="ARBA00022771"/>
    </source>
</evidence>
<dbReference type="PROSITE" id="PS50089">
    <property type="entry name" value="ZF_RING_2"/>
    <property type="match status" value="1"/>
</dbReference>
<dbReference type="AlphaFoldDB" id="A0A6J3MJ53"/>
<evidence type="ECO:0000256" key="6">
    <source>
        <dbReference type="ARBA" id="ARBA00022786"/>
    </source>
</evidence>
<evidence type="ECO:0000256" key="1">
    <source>
        <dbReference type="ARBA" id="ARBA00013928"/>
    </source>
</evidence>
<proteinExistence type="predicted"/>
<keyword evidence="4 9" id="KW-0863">Zinc-finger</keyword>
<dbReference type="GeneID" id="54358230"/>
<evidence type="ECO:0000256" key="3">
    <source>
        <dbReference type="ARBA" id="ARBA00022723"/>
    </source>
</evidence>
<dbReference type="InterPro" id="IPR024991">
    <property type="entry name" value="RING-H2_APC11"/>
</dbReference>
<dbReference type="GO" id="GO:0061630">
    <property type="term" value="F:ubiquitin protein ligase activity"/>
    <property type="evidence" value="ECO:0007669"/>
    <property type="project" value="InterPro"/>
</dbReference>
<dbReference type="Proteomes" id="UP000504637">
    <property type="component" value="Unplaced"/>
</dbReference>
<keyword evidence="7" id="KW-0862">Zinc</keyword>
<dbReference type="OrthoDB" id="1681166at2759"/>
<evidence type="ECO:0000256" key="7">
    <source>
        <dbReference type="ARBA" id="ARBA00022833"/>
    </source>
</evidence>
<dbReference type="GO" id="GO:0097602">
    <property type="term" value="F:cullin family protein binding"/>
    <property type="evidence" value="ECO:0007669"/>
    <property type="project" value="InterPro"/>
</dbReference>
<dbReference type="GO" id="GO:0031145">
    <property type="term" value="P:anaphase-promoting complex-dependent catabolic process"/>
    <property type="evidence" value="ECO:0007669"/>
    <property type="project" value="InterPro"/>
</dbReference>
<dbReference type="Gene3D" id="3.30.40.10">
    <property type="entry name" value="Zinc/RING finger domain, C3HC4 (zinc finger)"/>
    <property type="match status" value="1"/>
</dbReference>
<evidence type="ECO:0000256" key="5">
    <source>
        <dbReference type="ARBA" id="ARBA00022776"/>
    </source>
</evidence>
<reference evidence="12" key="1">
    <citation type="submission" date="2020-01" db="EMBL/GenBank/DDBJ databases">
        <authorList>
            <consortium name="DOE Joint Genome Institute"/>
            <person name="Haridas S."/>
            <person name="Albert R."/>
            <person name="Binder M."/>
            <person name="Bloem J."/>
            <person name="Labutti K."/>
            <person name="Salamov A."/>
            <person name="Andreopoulos B."/>
            <person name="Baker S.E."/>
            <person name="Barry K."/>
            <person name="Bills G."/>
            <person name="Bluhm B.H."/>
            <person name="Cannon C."/>
            <person name="Castanera R."/>
            <person name="Culley D.E."/>
            <person name="Daum C."/>
            <person name="Ezra D."/>
            <person name="Gonzalez J.B."/>
            <person name="Henrissat B."/>
            <person name="Kuo A."/>
            <person name="Liang C."/>
            <person name="Lipzen A."/>
            <person name="Lutzoni F."/>
            <person name="Magnuson J."/>
            <person name="Mondo S."/>
            <person name="Nolan M."/>
            <person name="Ohm R."/>
            <person name="Pangilinan J."/>
            <person name="Park H.-J."/>
            <person name="Ramirez L."/>
            <person name="Alfaro M."/>
            <person name="Sun H."/>
            <person name="Tritt A."/>
            <person name="Yoshinaga Y."/>
            <person name="Zwiers L.-H."/>
            <person name="Turgeon B.G."/>
            <person name="Goodwin S.B."/>
            <person name="Spatafora J.W."/>
            <person name="Crous P.W."/>
            <person name="Grigoriev I.V."/>
        </authorList>
    </citation>
    <scope>NUCLEOTIDE SEQUENCE</scope>
    <source>
        <strain evidence="12">CBS 342.82</strain>
    </source>
</reference>
<evidence type="ECO:0000313" key="11">
    <source>
        <dbReference type="Proteomes" id="UP000504637"/>
    </source>
</evidence>
<keyword evidence="8" id="KW-0131">Cell cycle</keyword>
<keyword evidence="6" id="KW-0833">Ubl conjugation pathway</keyword>
<dbReference type="GO" id="GO:0008270">
    <property type="term" value="F:zinc ion binding"/>
    <property type="evidence" value="ECO:0007669"/>
    <property type="project" value="UniProtKB-KW"/>
</dbReference>
<gene>
    <name evidence="12" type="ORF">K489DRAFT_301365</name>
</gene>
<keyword evidence="3" id="KW-0479">Metal-binding</keyword>
<evidence type="ECO:0000256" key="8">
    <source>
        <dbReference type="ARBA" id="ARBA00023306"/>
    </source>
</evidence>
<reference evidence="12" key="2">
    <citation type="submission" date="2020-04" db="EMBL/GenBank/DDBJ databases">
        <authorList>
            <consortium name="NCBI Genome Project"/>
        </authorList>
    </citation>
    <scope>NUCLEOTIDE SEQUENCE</scope>
    <source>
        <strain evidence="12">CBS 342.82</strain>
    </source>
</reference>